<dbReference type="EMBL" id="JABEQG010000024">
    <property type="protein sequence ID" value="MBB2157130.1"/>
    <property type="molecule type" value="Genomic_DNA"/>
</dbReference>
<sequence>MTRNILIVIADGEHARFVRPAENHALHTVDAFDSTMAHLQNSDLGDDAPGASFHSGSSVHHALNPRHDRHHVEMEKFSRLVANHINEQYRGCDGMVVFAPSHTLASILGHLAPGIRDRVVGTDHKDLVKVPDSALMPHMAPFRLKLGL</sequence>
<evidence type="ECO:0000313" key="1">
    <source>
        <dbReference type="EMBL" id="MBB2157130.1"/>
    </source>
</evidence>
<organism evidence="1 2">
    <name type="scientific">Gluconacetobacter diazotrophicus</name>
    <name type="common">Acetobacter diazotrophicus</name>
    <dbReference type="NCBI Taxonomy" id="33996"/>
    <lineage>
        <taxon>Bacteria</taxon>
        <taxon>Pseudomonadati</taxon>
        <taxon>Pseudomonadota</taxon>
        <taxon>Alphaproteobacteria</taxon>
        <taxon>Acetobacterales</taxon>
        <taxon>Acetobacteraceae</taxon>
        <taxon>Gluconacetobacter</taxon>
    </lineage>
</organism>
<name>A0A7W4I6E6_GLUDI</name>
<dbReference type="Pfam" id="PF10116">
    <property type="entry name" value="Host_attach"/>
    <property type="match status" value="1"/>
</dbReference>
<proteinExistence type="predicted"/>
<accession>A0A7W4I6E6</accession>
<dbReference type="RefSeq" id="WP_012224863.1">
    <property type="nucleotide sequence ID" value="NZ_JABEQG010000024.1"/>
</dbReference>
<reference evidence="1 2" key="1">
    <citation type="submission" date="2020-04" db="EMBL/GenBank/DDBJ databases">
        <title>Description of novel Gluconacetobacter.</title>
        <authorList>
            <person name="Sombolestani A."/>
        </authorList>
    </citation>
    <scope>NUCLEOTIDE SEQUENCE [LARGE SCALE GENOMIC DNA]</scope>
    <source>
        <strain evidence="1 2">LMG 7603</strain>
    </source>
</reference>
<dbReference type="Proteomes" id="UP000550787">
    <property type="component" value="Unassembled WGS sequence"/>
</dbReference>
<dbReference type="InterPro" id="IPR019291">
    <property type="entry name" value="Host_attachment_protein"/>
</dbReference>
<dbReference type="OMA" id="QTDWHDQ"/>
<evidence type="ECO:0000313" key="2">
    <source>
        <dbReference type="Proteomes" id="UP000550787"/>
    </source>
</evidence>
<comment type="caution">
    <text evidence="1">The sequence shown here is derived from an EMBL/GenBank/DDBJ whole genome shotgun (WGS) entry which is preliminary data.</text>
</comment>
<dbReference type="AlphaFoldDB" id="A0A7W4I6E6"/>
<protein>
    <submittedName>
        <fullName evidence="1">Host attachment protein</fullName>
    </submittedName>
</protein>
<gene>
    <name evidence="1" type="ORF">HLH33_12550</name>
</gene>